<dbReference type="PANTHER" id="PTHR11986:SF79">
    <property type="entry name" value="ACETYLORNITHINE AMINOTRANSFERASE, MITOCHONDRIAL"/>
    <property type="match status" value="1"/>
</dbReference>
<feature type="binding site" evidence="5">
    <location>
        <begin position="113"/>
        <end position="114"/>
    </location>
    <ligand>
        <name>pyridoxal 5'-phosphate</name>
        <dbReference type="ChEBI" id="CHEBI:597326"/>
    </ligand>
</feature>
<dbReference type="SUPFAM" id="SSF53383">
    <property type="entry name" value="PLP-dependent transferases"/>
    <property type="match status" value="1"/>
</dbReference>
<feature type="binding site" evidence="5">
    <location>
        <position position="145"/>
    </location>
    <ligand>
        <name>pyridoxal 5'-phosphate</name>
        <dbReference type="ChEBI" id="CHEBI:597326"/>
    </ligand>
</feature>
<dbReference type="PIRSF" id="PIRSF000521">
    <property type="entry name" value="Transaminase_4ab_Lys_Orn"/>
    <property type="match status" value="1"/>
</dbReference>
<dbReference type="NCBIfam" id="NF002874">
    <property type="entry name" value="PRK03244.1"/>
    <property type="match status" value="1"/>
</dbReference>
<sequence length="400" mass="42710">MTTTTEATKTESDSRQWDQSHVMTTYARQSVELVRGEGCWLFDTDGKRYLDFLSGIAVCSVGHAHPYLTKAIADQAATLMHASNLYLTQPQARLARRLIELSDFERVFFCNSGAEANEAAIKLSRKYGRSIAESKVRIVTATNSFHGRTLAAVTATGQPKYHEPFAPLPPGFDYVPFNDIAALEAAVTDNTCAVLLEPIQGESGVHPATPEYLAKARELCDKHGALLIFDEVQTGVGRTGKMWAYQQYGVIPDVMTLAKGLGGGVPIGACLARGAAAETLKPGDHGSTFAGNPLCTAAANAVLDILADERLTQNAATVGAYLRERLASLGAPRGMGLMIGLELDKPIAKKVVSEALALGLIINATGDTTLRIIPALILTKELADEGVNLLEKAIRNAEAS</sequence>
<keyword evidence="5" id="KW-0963">Cytoplasm</keyword>
<dbReference type="NCBIfam" id="NF002325">
    <property type="entry name" value="PRK01278.1"/>
    <property type="match status" value="1"/>
</dbReference>
<evidence type="ECO:0000313" key="6">
    <source>
        <dbReference type="EMBL" id="MBB6048562.1"/>
    </source>
</evidence>
<dbReference type="EMBL" id="JACHGW010000001">
    <property type="protein sequence ID" value="MBB6048562.1"/>
    <property type="molecule type" value="Genomic_DNA"/>
</dbReference>
<gene>
    <name evidence="5" type="primary">argD</name>
    <name evidence="6" type="ORF">HNQ39_000324</name>
</gene>
<keyword evidence="3 5" id="KW-0808">Transferase</keyword>
<dbReference type="NCBIfam" id="TIGR00707">
    <property type="entry name" value="argD"/>
    <property type="match status" value="1"/>
</dbReference>
<keyword evidence="7" id="KW-1185">Reference proteome</keyword>
<dbReference type="AlphaFoldDB" id="A0A7W9SKZ1"/>
<dbReference type="Pfam" id="PF00202">
    <property type="entry name" value="Aminotran_3"/>
    <property type="match status" value="1"/>
</dbReference>
<feature type="binding site" evidence="5">
    <location>
        <begin position="230"/>
        <end position="233"/>
    </location>
    <ligand>
        <name>pyridoxal 5'-phosphate</name>
        <dbReference type="ChEBI" id="CHEBI:597326"/>
    </ligand>
</feature>
<dbReference type="GO" id="GO:0030170">
    <property type="term" value="F:pyridoxal phosphate binding"/>
    <property type="evidence" value="ECO:0007669"/>
    <property type="project" value="InterPro"/>
</dbReference>
<evidence type="ECO:0000256" key="5">
    <source>
        <dbReference type="HAMAP-Rule" id="MF_01107"/>
    </source>
</evidence>
<feature type="binding site" evidence="5">
    <location>
        <position position="148"/>
    </location>
    <ligand>
        <name>N(2)-acetyl-L-ornithine</name>
        <dbReference type="ChEBI" id="CHEBI:57805"/>
    </ligand>
</feature>
<dbReference type="FunFam" id="3.40.640.10:FF:000004">
    <property type="entry name" value="Acetylornithine aminotransferase"/>
    <property type="match status" value="1"/>
</dbReference>
<dbReference type="GO" id="GO:0003992">
    <property type="term" value="F:N2-acetyl-L-ornithine:2-oxoglutarate 5-aminotransferase activity"/>
    <property type="evidence" value="ECO:0007669"/>
    <property type="project" value="UniProtKB-UniRule"/>
</dbReference>
<dbReference type="PANTHER" id="PTHR11986">
    <property type="entry name" value="AMINOTRANSFERASE CLASS III"/>
    <property type="match status" value="1"/>
</dbReference>
<keyword evidence="5" id="KW-0055">Arginine biosynthesis</keyword>
<dbReference type="Gene3D" id="3.90.1150.10">
    <property type="entry name" value="Aspartate Aminotransferase, domain 1"/>
    <property type="match status" value="1"/>
</dbReference>
<protein>
    <recommendedName>
        <fullName evidence="5">Acetylornithine aminotransferase</fullName>
        <shortName evidence="5">ACOAT</shortName>
        <ecNumber evidence="5">2.6.1.11</ecNumber>
    </recommendedName>
</protein>
<dbReference type="GO" id="GO:0042802">
    <property type="term" value="F:identical protein binding"/>
    <property type="evidence" value="ECO:0007669"/>
    <property type="project" value="TreeGrafter"/>
</dbReference>
<dbReference type="InterPro" id="IPR005814">
    <property type="entry name" value="Aminotrans_3"/>
</dbReference>
<dbReference type="UniPathway" id="UPA00068">
    <property type="reaction ID" value="UER00109"/>
</dbReference>
<feature type="modified residue" description="N6-(pyridoxal phosphate)lysine" evidence="5">
    <location>
        <position position="259"/>
    </location>
</feature>
<accession>A0A7W9SKZ1</accession>
<evidence type="ECO:0000256" key="4">
    <source>
        <dbReference type="ARBA" id="ARBA00022898"/>
    </source>
</evidence>
<dbReference type="InterPro" id="IPR015422">
    <property type="entry name" value="PyrdxlP-dep_Trfase_small"/>
</dbReference>
<dbReference type="InterPro" id="IPR049704">
    <property type="entry name" value="Aminotrans_3_PPA_site"/>
</dbReference>
<dbReference type="RefSeq" id="WP_184192200.1">
    <property type="nucleotide sequence ID" value="NZ_JACHGW010000001.1"/>
</dbReference>
<feature type="binding site" evidence="5">
    <location>
        <position position="288"/>
    </location>
    <ligand>
        <name>pyridoxal 5'-phosphate</name>
        <dbReference type="ChEBI" id="CHEBI:597326"/>
    </ligand>
</feature>
<dbReference type="InterPro" id="IPR050103">
    <property type="entry name" value="Class-III_PLP-dep_AT"/>
</dbReference>
<proteinExistence type="inferred from homology"/>
<keyword evidence="1 5" id="KW-0032">Aminotransferase</keyword>
<organism evidence="6 7">
    <name type="scientific">Armatimonas rosea</name>
    <dbReference type="NCBI Taxonomy" id="685828"/>
    <lineage>
        <taxon>Bacteria</taxon>
        <taxon>Bacillati</taxon>
        <taxon>Armatimonadota</taxon>
        <taxon>Armatimonadia</taxon>
        <taxon>Armatimonadales</taxon>
        <taxon>Armatimonadaceae</taxon>
        <taxon>Armatimonas</taxon>
    </lineage>
</organism>
<evidence type="ECO:0000256" key="2">
    <source>
        <dbReference type="ARBA" id="ARBA00022605"/>
    </source>
</evidence>
<evidence type="ECO:0000313" key="7">
    <source>
        <dbReference type="Proteomes" id="UP000520814"/>
    </source>
</evidence>
<evidence type="ECO:0000256" key="3">
    <source>
        <dbReference type="ARBA" id="ARBA00022679"/>
    </source>
</evidence>
<keyword evidence="2 5" id="KW-0028">Amino-acid biosynthesis</keyword>
<comment type="caution">
    <text evidence="6">The sequence shown here is derived from an EMBL/GenBank/DDBJ whole genome shotgun (WGS) entry which is preliminary data.</text>
</comment>
<dbReference type="InterPro" id="IPR015424">
    <property type="entry name" value="PyrdxlP-dep_Trfase"/>
</dbReference>
<comment type="subunit">
    <text evidence="5">Homodimer.</text>
</comment>
<comment type="similarity">
    <text evidence="5">Belongs to the class-III pyridoxal-phosphate-dependent aminotransferase family. ArgD subfamily.</text>
</comment>
<name>A0A7W9SKZ1_ARMRO</name>
<dbReference type="GO" id="GO:0006526">
    <property type="term" value="P:L-arginine biosynthetic process"/>
    <property type="evidence" value="ECO:0007669"/>
    <property type="project" value="UniProtKB-UniRule"/>
</dbReference>
<dbReference type="Gene3D" id="3.40.640.10">
    <property type="entry name" value="Type I PLP-dependent aspartate aminotransferase-like (Major domain)"/>
    <property type="match status" value="1"/>
</dbReference>
<dbReference type="InterPro" id="IPR015421">
    <property type="entry name" value="PyrdxlP-dep_Trfase_major"/>
</dbReference>
<feature type="binding site" evidence="5">
    <location>
        <position position="287"/>
    </location>
    <ligand>
        <name>N(2)-acetyl-L-ornithine</name>
        <dbReference type="ChEBI" id="CHEBI:57805"/>
    </ligand>
</feature>
<dbReference type="Proteomes" id="UP000520814">
    <property type="component" value="Unassembled WGS sequence"/>
</dbReference>
<comment type="pathway">
    <text evidence="5">Amino-acid biosynthesis; L-arginine biosynthesis; N(2)-acetyl-L-ornithine from L-glutamate: step 4/4.</text>
</comment>
<dbReference type="GO" id="GO:0005737">
    <property type="term" value="C:cytoplasm"/>
    <property type="evidence" value="ECO:0007669"/>
    <property type="project" value="UniProtKB-SubCell"/>
</dbReference>
<dbReference type="EC" id="2.6.1.11" evidence="5"/>
<comment type="subcellular location">
    <subcellularLocation>
        <location evidence="5">Cytoplasm</location>
    </subcellularLocation>
</comment>
<reference evidence="6 7" key="1">
    <citation type="submission" date="2020-08" db="EMBL/GenBank/DDBJ databases">
        <title>Genomic Encyclopedia of Type Strains, Phase IV (KMG-IV): sequencing the most valuable type-strain genomes for metagenomic binning, comparative biology and taxonomic classification.</title>
        <authorList>
            <person name="Goeker M."/>
        </authorList>
    </citation>
    <scope>NUCLEOTIDE SEQUENCE [LARGE SCALE GENOMIC DNA]</scope>
    <source>
        <strain evidence="6 7">DSM 23562</strain>
    </source>
</reference>
<dbReference type="InterPro" id="IPR004636">
    <property type="entry name" value="AcOrn/SuccOrn_fam"/>
</dbReference>
<dbReference type="PROSITE" id="PS00600">
    <property type="entry name" value="AA_TRANSFER_CLASS_3"/>
    <property type="match status" value="1"/>
</dbReference>
<comment type="catalytic activity">
    <reaction evidence="5">
        <text>N(2)-acetyl-L-ornithine + 2-oxoglutarate = N-acetyl-L-glutamate 5-semialdehyde + L-glutamate</text>
        <dbReference type="Rhea" id="RHEA:18049"/>
        <dbReference type="ChEBI" id="CHEBI:16810"/>
        <dbReference type="ChEBI" id="CHEBI:29123"/>
        <dbReference type="ChEBI" id="CHEBI:29985"/>
        <dbReference type="ChEBI" id="CHEBI:57805"/>
        <dbReference type="EC" id="2.6.1.11"/>
    </reaction>
</comment>
<evidence type="ECO:0000256" key="1">
    <source>
        <dbReference type="ARBA" id="ARBA00022576"/>
    </source>
</evidence>
<comment type="cofactor">
    <cofactor evidence="5">
        <name>pyridoxal 5'-phosphate</name>
        <dbReference type="ChEBI" id="CHEBI:597326"/>
    </cofactor>
    <text evidence="5">Binds 1 pyridoxal phosphate per subunit.</text>
</comment>
<dbReference type="HAMAP" id="MF_01107">
    <property type="entry name" value="ArgD_aminotrans_3"/>
    <property type="match status" value="1"/>
</dbReference>
<keyword evidence="4 5" id="KW-0663">Pyridoxal phosphate</keyword>
<comment type="miscellaneous">
    <text evidence="5">May also have succinyldiaminopimelate aminotransferase activity, thus carrying out the corresponding step in lysine biosynthesis.</text>
</comment>
<dbReference type="CDD" id="cd00610">
    <property type="entry name" value="OAT_like"/>
    <property type="match status" value="1"/>
</dbReference>